<dbReference type="Pfam" id="PF00168">
    <property type="entry name" value="C2"/>
    <property type="match status" value="1"/>
</dbReference>
<organism evidence="4 5">
    <name type="scientific">Cavenderia fasciculata</name>
    <name type="common">Slime mold</name>
    <name type="synonym">Dictyostelium fasciculatum</name>
    <dbReference type="NCBI Taxonomy" id="261658"/>
    <lineage>
        <taxon>Eukaryota</taxon>
        <taxon>Amoebozoa</taxon>
        <taxon>Evosea</taxon>
        <taxon>Eumycetozoa</taxon>
        <taxon>Dictyostelia</taxon>
        <taxon>Acytosteliales</taxon>
        <taxon>Cavenderiaceae</taxon>
        <taxon>Cavenderia</taxon>
    </lineage>
</organism>
<feature type="domain" description="PH" evidence="2">
    <location>
        <begin position="22"/>
        <end position="113"/>
    </location>
</feature>
<feature type="compositionally biased region" description="Low complexity" evidence="1">
    <location>
        <begin position="166"/>
        <end position="210"/>
    </location>
</feature>
<feature type="region of interest" description="Disordered" evidence="1">
    <location>
        <begin position="123"/>
        <end position="214"/>
    </location>
</feature>
<feature type="compositionally biased region" description="Low complexity" evidence="1">
    <location>
        <begin position="124"/>
        <end position="144"/>
    </location>
</feature>
<dbReference type="SMART" id="SM00239">
    <property type="entry name" value="C2"/>
    <property type="match status" value="1"/>
</dbReference>
<dbReference type="InterPro" id="IPR035892">
    <property type="entry name" value="C2_domain_sf"/>
</dbReference>
<protein>
    <recommendedName>
        <fullName evidence="6">Pleckstrin domain-containing protein</fullName>
    </recommendedName>
</protein>
<dbReference type="FunFam" id="2.30.29.30:FF:000286">
    <property type="entry name" value="PH-protein kinase domain containing protein"/>
    <property type="match status" value="1"/>
</dbReference>
<dbReference type="KEGG" id="dfa:DFA_01747"/>
<proteinExistence type="predicted"/>
<dbReference type="CDD" id="cd00030">
    <property type="entry name" value="C2"/>
    <property type="match status" value="1"/>
</dbReference>
<keyword evidence="5" id="KW-1185">Reference proteome</keyword>
<dbReference type="Gene3D" id="2.60.40.150">
    <property type="entry name" value="C2 domain"/>
    <property type="match status" value="1"/>
</dbReference>
<dbReference type="GO" id="GO:0005547">
    <property type="term" value="F:phosphatidylinositol-3,4,5-trisphosphate binding"/>
    <property type="evidence" value="ECO:0007669"/>
    <property type="project" value="UniProtKB-ARBA"/>
</dbReference>
<dbReference type="SUPFAM" id="SSF49562">
    <property type="entry name" value="C2 domain (Calcium/lipid-binding domain, CaLB)"/>
    <property type="match status" value="1"/>
</dbReference>
<dbReference type="PANTHER" id="PTHR47800:SF5">
    <property type="entry name" value="FER-1-LIKE PROTEIN 6"/>
    <property type="match status" value="1"/>
</dbReference>
<evidence type="ECO:0000256" key="1">
    <source>
        <dbReference type="SAM" id="MobiDB-lite"/>
    </source>
</evidence>
<dbReference type="RefSeq" id="XP_004359712.1">
    <property type="nucleotide sequence ID" value="XM_004359655.1"/>
</dbReference>
<feature type="compositionally biased region" description="Polar residues" evidence="1">
    <location>
        <begin position="494"/>
        <end position="508"/>
    </location>
</feature>
<dbReference type="AlphaFoldDB" id="F4PUJ7"/>
<evidence type="ECO:0000313" key="5">
    <source>
        <dbReference type="Proteomes" id="UP000007797"/>
    </source>
</evidence>
<dbReference type="InterPro" id="IPR000008">
    <property type="entry name" value="C2_dom"/>
</dbReference>
<dbReference type="Pfam" id="PF00169">
    <property type="entry name" value="PH"/>
    <property type="match status" value="1"/>
</dbReference>
<feature type="region of interest" description="Disordered" evidence="1">
    <location>
        <begin position="494"/>
        <end position="515"/>
    </location>
</feature>
<evidence type="ECO:0000259" key="2">
    <source>
        <dbReference type="PROSITE" id="PS50003"/>
    </source>
</evidence>
<evidence type="ECO:0000259" key="3">
    <source>
        <dbReference type="PROSITE" id="PS50004"/>
    </source>
</evidence>
<dbReference type="Gene3D" id="2.30.29.30">
    <property type="entry name" value="Pleckstrin-homology domain (PH domain)/Phosphotyrosine-binding domain (PTB)"/>
    <property type="match status" value="1"/>
</dbReference>
<dbReference type="InterPro" id="IPR011993">
    <property type="entry name" value="PH-like_dom_sf"/>
</dbReference>
<feature type="compositionally biased region" description="Low complexity" evidence="1">
    <location>
        <begin position="416"/>
        <end position="442"/>
    </location>
</feature>
<accession>F4PUJ7</accession>
<feature type="domain" description="C2" evidence="3">
    <location>
        <begin position="225"/>
        <end position="349"/>
    </location>
</feature>
<dbReference type="GeneID" id="14873622"/>
<reference evidence="5" key="1">
    <citation type="journal article" date="2011" name="Genome Res.">
        <title>Phylogeny-wide analysis of social amoeba genomes highlights ancient origins for complex intercellular communication.</title>
        <authorList>
            <person name="Heidel A.J."/>
            <person name="Lawal H.M."/>
            <person name="Felder M."/>
            <person name="Schilde C."/>
            <person name="Helps N.R."/>
            <person name="Tunggal B."/>
            <person name="Rivero F."/>
            <person name="John U."/>
            <person name="Schleicher M."/>
            <person name="Eichinger L."/>
            <person name="Platzer M."/>
            <person name="Noegel A.A."/>
            <person name="Schaap P."/>
            <person name="Gloeckner G."/>
        </authorList>
    </citation>
    <scope>NUCLEOTIDE SEQUENCE [LARGE SCALE GENOMIC DNA]</scope>
    <source>
        <strain evidence="5">SH3</strain>
    </source>
</reference>
<dbReference type="Proteomes" id="UP000007797">
    <property type="component" value="Unassembled WGS sequence"/>
</dbReference>
<name>F4PUJ7_CACFS</name>
<feature type="compositionally biased region" description="Polar residues" evidence="1">
    <location>
        <begin position="154"/>
        <end position="165"/>
    </location>
</feature>
<gene>
    <name evidence="4" type="ORF">DFA_01747</name>
</gene>
<feature type="region of interest" description="Disordered" evidence="1">
    <location>
        <begin position="415"/>
        <end position="442"/>
    </location>
</feature>
<dbReference type="SUPFAM" id="SSF50729">
    <property type="entry name" value="PH domain-like"/>
    <property type="match status" value="1"/>
</dbReference>
<dbReference type="PROSITE" id="PS50004">
    <property type="entry name" value="C2"/>
    <property type="match status" value="1"/>
</dbReference>
<evidence type="ECO:0008006" key="6">
    <source>
        <dbReference type="Google" id="ProtNLM"/>
    </source>
</evidence>
<dbReference type="InterPro" id="IPR001849">
    <property type="entry name" value="PH_domain"/>
</dbReference>
<sequence length="515" mass="57723">MGKKIKKVKKQRDLMTEEDRIKPDIEGWLTKEGGRIKTWKRRFFILKNNRMTYLRDKGDLYCKGKFDLEPSSSVMVVSPREFCVITSKRSYPILADSPNDAQNWCEAINRVLERIRGNKIIYVPTGTSPSNTPIISTSPGQLQQPPQPQPQPQFSYTPFVNGQPLNQNNQYNTISNNNNNNTNFNQNNQNQYNNNQQNNNNQNNGTTQQTPKKQQVQVGWNFNLPSGVSFLNDQNAQIQIRIINARNLLGSRAGDHLDERDPYVKIRTTGNTKSNQFLAETSVVESSLNPRWDETFIVPIDNVLTDMVIIEVHDHLSKDFLGFVGIDFYAQPSYVMQYISWRQSLPGTSKNGASKLKEIGVLDKKNRLPLSSKSDGPYSKKSVIKDYEIRGGWLKLGKDYLCSIYSNQIAQMNDLTRSTSSTTSTTSNMSETNNNNNRFSQNSDGDIRKIISFAQQIQLSSSNDSVATTASASSASTATATTTATSVVVTECTTGDGASTTKPSSLSLLNKERDE</sequence>
<dbReference type="PROSITE" id="PS50003">
    <property type="entry name" value="PH_DOMAIN"/>
    <property type="match status" value="1"/>
</dbReference>
<dbReference type="SMART" id="SM00233">
    <property type="entry name" value="PH"/>
    <property type="match status" value="1"/>
</dbReference>
<dbReference type="EMBL" id="GL883010">
    <property type="protein sequence ID" value="EGG21861.1"/>
    <property type="molecule type" value="Genomic_DNA"/>
</dbReference>
<dbReference type="GO" id="GO:0010628">
    <property type="term" value="P:positive regulation of gene expression"/>
    <property type="evidence" value="ECO:0007669"/>
    <property type="project" value="TreeGrafter"/>
</dbReference>
<dbReference type="OrthoDB" id="30449at2759"/>
<dbReference type="PANTHER" id="PTHR47800">
    <property type="entry name" value="C2 DOMAIN-CONTAINING PROTEIN"/>
    <property type="match status" value="1"/>
</dbReference>
<evidence type="ECO:0000313" key="4">
    <source>
        <dbReference type="EMBL" id="EGG21861.1"/>
    </source>
</evidence>